<feature type="short sequence motif" description="GXSXG" evidence="4">
    <location>
        <begin position="68"/>
        <end position="72"/>
    </location>
</feature>
<evidence type="ECO:0000256" key="3">
    <source>
        <dbReference type="ARBA" id="ARBA00023098"/>
    </source>
</evidence>
<feature type="short sequence motif" description="GXGXXG" evidence="4">
    <location>
        <begin position="41"/>
        <end position="46"/>
    </location>
</feature>
<feature type="compositionally biased region" description="Low complexity" evidence="5">
    <location>
        <begin position="391"/>
        <end position="411"/>
    </location>
</feature>
<feature type="domain" description="PNPLA" evidence="6">
    <location>
        <begin position="37"/>
        <end position="245"/>
    </location>
</feature>
<feature type="compositionally biased region" description="Low complexity" evidence="5">
    <location>
        <begin position="7"/>
        <end position="19"/>
    </location>
</feature>
<evidence type="ECO:0000256" key="1">
    <source>
        <dbReference type="ARBA" id="ARBA00022801"/>
    </source>
</evidence>
<dbReference type="EMBL" id="CP059851">
    <property type="protein sequence ID" value="QMW22933.1"/>
    <property type="molecule type" value="Genomic_DNA"/>
</dbReference>
<evidence type="ECO:0000256" key="4">
    <source>
        <dbReference type="PROSITE-ProRule" id="PRU01161"/>
    </source>
</evidence>
<dbReference type="KEGG" id="sand:H3309_16845"/>
<keyword evidence="1 4" id="KW-0378">Hydrolase</keyword>
<evidence type="ECO:0000313" key="8">
    <source>
        <dbReference type="Proteomes" id="UP000515292"/>
    </source>
</evidence>
<evidence type="ECO:0000313" key="7">
    <source>
        <dbReference type="EMBL" id="QMW22933.1"/>
    </source>
</evidence>
<evidence type="ECO:0000256" key="5">
    <source>
        <dbReference type="SAM" id="MobiDB-lite"/>
    </source>
</evidence>
<dbReference type="PANTHER" id="PTHR14226">
    <property type="entry name" value="NEUROPATHY TARGET ESTERASE/SWISS CHEESE D.MELANOGASTER"/>
    <property type="match status" value="1"/>
</dbReference>
<keyword evidence="8" id="KW-1185">Reference proteome</keyword>
<organism evidence="7 8">
    <name type="scientific">Sandaracinobacteroides saxicola</name>
    <dbReference type="NCBI Taxonomy" id="2759707"/>
    <lineage>
        <taxon>Bacteria</taxon>
        <taxon>Pseudomonadati</taxon>
        <taxon>Pseudomonadota</taxon>
        <taxon>Alphaproteobacteria</taxon>
        <taxon>Sphingomonadales</taxon>
        <taxon>Sphingosinicellaceae</taxon>
        <taxon>Sandaracinobacteroides</taxon>
    </lineage>
</organism>
<keyword evidence="3 4" id="KW-0443">Lipid metabolism</keyword>
<dbReference type="SUPFAM" id="SSF52151">
    <property type="entry name" value="FabD/lysophospholipase-like"/>
    <property type="match status" value="1"/>
</dbReference>
<dbReference type="AlphaFoldDB" id="A0A7G5IHU1"/>
<gene>
    <name evidence="7" type="ORF">H3309_16845</name>
</gene>
<dbReference type="InterPro" id="IPR002641">
    <property type="entry name" value="PNPLA_dom"/>
</dbReference>
<keyword evidence="2 4" id="KW-0442">Lipid degradation</keyword>
<dbReference type="CDD" id="cd07209">
    <property type="entry name" value="Pat_hypo_Ecoli_Z1214_like"/>
    <property type="match status" value="1"/>
</dbReference>
<dbReference type="InterPro" id="IPR021095">
    <property type="entry name" value="DUF3734"/>
</dbReference>
<sequence length="420" mass="44257">MIDPATPARRAQGRSAAGGSPPPSPAQPANKKLQNILVLQGGGALGAYQLGVCEVLGTAGFAPDWIAGVSIGAINGAIIAGNPPETCLTALRRFWDGVGRTLPAPWWRPDGAFANWFSEGAATFVAAAGVPGFFTPRFPPPPLRPDGTEAALSWYDTAPLRDTLDGLIDWDRLNDGPVRLSVGAVNVTTGNARFFDTRGAAPTRLTADHILASGALPPGFPPVMVEGEAWWDGGLVSNTPLQHVLDCPMRGDMRIFQVDVFPARGPMPRNLAEAAARVQDIRYSSRTRLATDSNANLTPAKAAIRRLLAAYPDTDIPERALLADFAAEPAIEIALIIYRAKAWNGDQRGYDFSQPALTAHRTAGHADATATLAARNWHAPPATPGIQSFDAGATPRAAPPAAGTARRASPARADRRGRSG</sequence>
<dbReference type="PANTHER" id="PTHR14226:SF57">
    <property type="entry name" value="BLR7027 PROTEIN"/>
    <property type="match status" value="1"/>
</dbReference>
<feature type="region of interest" description="Disordered" evidence="5">
    <location>
        <begin position="378"/>
        <end position="420"/>
    </location>
</feature>
<dbReference type="PROSITE" id="PS51635">
    <property type="entry name" value="PNPLA"/>
    <property type="match status" value="1"/>
</dbReference>
<dbReference type="Pfam" id="PF01734">
    <property type="entry name" value="Patatin"/>
    <property type="match status" value="1"/>
</dbReference>
<dbReference type="InterPro" id="IPR050301">
    <property type="entry name" value="NTE"/>
</dbReference>
<dbReference type="InterPro" id="IPR016035">
    <property type="entry name" value="Acyl_Trfase/lysoPLipase"/>
</dbReference>
<feature type="active site" description="Nucleophile" evidence="4">
    <location>
        <position position="70"/>
    </location>
</feature>
<evidence type="ECO:0000259" key="6">
    <source>
        <dbReference type="PROSITE" id="PS51635"/>
    </source>
</evidence>
<dbReference type="Gene3D" id="3.40.1090.10">
    <property type="entry name" value="Cytosolic phospholipase A2 catalytic domain"/>
    <property type="match status" value="2"/>
</dbReference>
<dbReference type="Pfam" id="PF12536">
    <property type="entry name" value="DUF3734"/>
    <property type="match status" value="1"/>
</dbReference>
<dbReference type="GO" id="GO:0016787">
    <property type="term" value="F:hydrolase activity"/>
    <property type="evidence" value="ECO:0007669"/>
    <property type="project" value="UniProtKB-UniRule"/>
</dbReference>
<feature type="active site" description="Proton acceptor" evidence="4">
    <location>
        <position position="232"/>
    </location>
</feature>
<protein>
    <submittedName>
        <fullName evidence="7">Patatin-like phospholipase family protein</fullName>
    </submittedName>
</protein>
<feature type="region of interest" description="Disordered" evidence="5">
    <location>
        <begin position="1"/>
        <end position="29"/>
    </location>
</feature>
<dbReference type="RefSeq" id="WP_182296290.1">
    <property type="nucleotide sequence ID" value="NZ_CP059851.1"/>
</dbReference>
<dbReference type="Proteomes" id="UP000515292">
    <property type="component" value="Chromosome"/>
</dbReference>
<name>A0A7G5IHU1_9SPHN</name>
<reference evidence="7 8" key="1">
    <citation type="submission" date="2020-07" db="EMBL/GenBank/DDBJ databases">
        <title>Complete genome sequence for Sandaracinobacter sp. M6.</title>
        <authorList>
            <person name="Tang Y."/>
            <person name="Liu Q."/>
            <person name="Guo Z."/>
            <person name="Lei P."/>
            <person name="Huang B."/>
        </authorList>
    </citation>
    <scope>NUCLEOTIDE SEQUENCE [LARGE SCALE GENOMIC DNA]</scope>
    <source>
        <strain evidence="7 8">M6</strain>
    </source>
</reference>
<evidence type="ECO:0000256" key="2">
    <source>
        <dbReference type="ARBA" id="ARBA00022963"/>
    </source>
</evidence>
<accession>A0A7G5IHU1</accession>
<feature type="short sequence motif" description="DGA/G" evidence="4">
    <location>
        <begin position="232"/>
        <end position="234"/>
    </location>
</feature>
<proteinExistence type="predicted"/>
<dbReference type="GO" id="GO:0016042">
    <property type="term" value="P:lipid catabolic process"/>
    <property type="evidence" value="ECO:0007669"/>
    <property type="project" value="UniProtKB-UniRule"/>
</dbReference>